<sequence length="689" mass="76867">MSVSECSGTILLPEVSRPQKKIDKGVKEEAEQNRLRDASGVFGGLRMILRASVKDQMNETAYYWQHSTVRESLRELGSSQFTISPSDVYKLCVYLLDRAQLMGKQNVILLRRLLQSCRSSSGCIPDPDLPVNSQVPSGKTDFDESSAIPPLSVDPKLSNLTMSNTVRNPTATIPTPRPMSETIETPTASRVTGHFCATKLSFQQLSSAKARRVPSSRIGRIAGFGNLAIGLGLGAATEWTKRKIGYGDSPTLAGEINNPFLTDANLERIVDTLCRMRGAALKLGQMLSIQDENTIHPKVQKIFERVRQAADFMPAKQMHKVITASLGSNWSSLVAKFDERPFAAASIGQVHRAVLSDGRVVAMKIQYPGVADSIDADIKNLMTLLNRFDILPRGLFAEQAANVATRELREECNYIREASYCKQFASLLADDPVFQVPAIVDELTTDRVLTAEFMEGLVLDDCCTLPQDVRNWIGEQVLRLCLKELFVFRTMQTDPNWSNFLYNPKSGKIVLLDFGASREFKKTFIDVYIRLIHCAAEGDREGILHYSRELGFLTGYESKRLKNEVAWCTTFSCLETSKPGDAAGFQVMLQAHVDAVSILGEAFASPVPFDFGHQSTTRRINRLIPVMIEHRLTPPPEESYSLHRKMSGCFLLCGKLKAEVNCRPLFYQIWNNYEFNNVESATNYSSQQP</sequence>
<feature type="domain" description="ABC1 atypical kinase-like" evidence="7">
    <location>
        <begin position="306"/>
        <end position="546"/>
    </location>
</feature>
<evidence type="ECO:0000256" key="4">
    <source>
        <dbReference type="ARBA" id="ARBA00022741"/>
    </source>
</evidence>
<dbReference type="KEGG" id="ovi:T265_02364"/>
<dbReference type="GeneID" id="20316552"/>
<keyword evidence="3" id="KW-0808">Transferase</keyword>
<name>A0A074ZWE4_OPIVI</name>
<dbReference type="GO" id="GO:0016740">
    <property type="term" value="F:transferase activity"/>
    <property type="evidence" value="ECO:0007669"/>
    <property type="project" value="UniProtKB-KW"/>
</dbReference>
<dbReference type="InterPro" id="IPR011009">
    <property type="entry name" value="Kinase-like_dom_sf"/>
</dbReference>
<reference evidence="8 9" key="1">
    <citation type="submission" date="2013-11" db="EMBL/GenBank/DDBJ databases">
        <title>Opisthorchis viverrini - life in the bile duct.</title>
        <authorList>
            <person name="Young N.D."/>
            <person name="Nagarajan N."/>
            <person name="Lin S.J."/>
            <person name="Korhonen P.K."/>
            <person name="Jex A.R."/>
            <person name="Hall R.S."/>
            <person name="Safavi-Hemami H."/>
            <person name="Kaewkong W."/>
            <person name="Bertrand D."/>
            <person name="Gao S."/>
            <person name="Seet Q."/>
            <person name="Wongkham S."/>
            <person name="Teh B.T."/>
            <person name="Wongkham C."/>
            <person name="Intapan P.M."/>
            <person name="Maleewong W."/>
            <person name="Yang X."/>
            <person name="Hu M."/>
            <person name="Wang Z."/>
            <person name="Hofmann A."/>
            <person name="Sternberg P.W."/>
            <person name="Tan P."/>
            <person name="Wang J."/>
            <person name="Gasser R.B."/>
        </authorList>
    </citation>
    <scope>NUCLEOTIDE SEQUENCE [LARGE SCALE GENOMIC DNA]</scope>
</reference>
<dbReference type="CTD" id="20316552"/>
<evidence type="ECO:0000256" key="3">
    <source>
        <dbReference type="ARBA" id="ARBA00022679"/>
    </source>
</evidence>
<dbReference type="Pfam" id="PF03109">
    <property type="entry name" value="ABC1"/>
    <property type="match status" value="1"/>
</dbReference>
<dbReference type="PANTHER" id="PTHR43851:SF3">
    <property type="entry name" value="COENZYME Q8"/>
    <property type="match status" value="1"/>
</dbReference>
<comment type="similarity">
    <text evidence="2">Belongs to the protein kinase superfamily. ADCK protein kinase family.</text>
</comment>
<dbReference type="InterPro" id="IPR051409">
    <property type="entry name" value="Atypical_kinase_ADCK"/>
</dbReference>
<dbReference type="InterPro" id="IPR034646">
    <property type="entry name" value="ADCK3_dom"/>
</dbReference>
<dbReference type="GO" id="GO:0006744">
    <property type="term" value="P:ubiquinone biosynthetic process"/>
    <property type="evidence" value="ECO:0007669"/>
    <property type="project" value="TreeGrafter"/>
</dbReference>
<comment type="pathway">
    <text evidence="1">Cofactor biosynthesis; ubiquinone biosynthesis.</text>
</comment>
<feature type="region of interest" description="Disordered" evidence="6">
    <location>
        <begin position="128"/>
        <end position="182"/>
    </location>
</feature>
<dbReference type="EMBL" id="KL596646">
    <property type="protein sequence ID" value="KER31461.1"/>
    <property type="molecule type" value="Genomic_DNA"/>
</dbReference>
<dbReference type="STRING" id="6198.A0A074ZWE4"/>
<dbReference type="CDD" id="cd13970">
    <property type="entry name" value="ABC1_ADCK3"/>
    <property type="match status" value="1"/>
</dbReference>
<dbReference type="OrthoDB" id="201153at2759"/>
<evidence type="ECO:0000256" key="1">
    <source>
        <dbReference type="ARBA" id="ARBA00004749"/>
    </source>
</evidence>
<proteinExistence type="inferred from homology"/>
<evidence type="ECO:0000256" key="6">
    <source>
        <dbReference type="SAM" id="MobiDB-lite"/>
    </source>
</evidence>
<dbReference type="RefSeq" id="XP_009164842.1">
    <property type="nucleotide sequence ID" value="XM_009166578.1"/>
</dbReference>
<dbReference type="InterPro" id="IPR004147">
    <property type="entry name" value="ABC1_dom"/>
</dbReference>
<evidence type="ECO:0000259" key="7">
    <source>
        <dbReference type="Pfam" id="PF03109"/>
    </source>
</evidence>
<accession>A0A074ZWE4</accession>
<dbReference type="AlphaFoldDB" id="A0A074ZWE4"/>
<evidence type="ECO:0000313" key="8">
    <source>
        <dbReference type="EMBL" id="KER31461.1"/>
    </source>
</evidence>
<gene>
    <name evidence="8" type="ORF">T265_02364</name>
</gene>
<keyword evidence="4" id="KW-0547">Nucleotide-binding</keyword>
<evidence type="ECO:0000313" key="9">
    <source>
        <dbReference type="Proteomes" id="UP000054324"/>
    </source>
</evidence>
<dbReference type="Proteomes" id="UP000054324">
    <property type="component" value="Unassembled WGS sequence"/>
</dbReference>
<keyword evidence="9" id="KW-1185">Reference proteome</keyword>
<evidence type="ECO:0000256" key="5">
    <source>
        <dbReference type="ARBA" id="ARBA00022840"/>
    </source>
</evidence>
<feature type="compositionally biased region" description="Polar residues" evidence="6">
    <location>
        <begin position="158"/>
        <end position="173"/>
    </location>
</feature>
<organism evidence="8 9">
    <name type="scientific">Opisthorchis viverrini</name>
    <name type="common">Southeast Asian liver fluke</name>
    <dbReference type="NCBI Taxonomy" id="6198"/>
    <lineage>
        <taxon>Eukaryota</taxon>
        <taxon>Metazoa</taxon>
        <taxon>Spiralia</taxon>
        <taxon>Lophotrochozoa</taxon>
        <taxon>Platyhelminthes</taxon>
        <taxon>Trematoda</taxon>
        <taxon>Digenea</taxon>
        <taxon>Opisthorchiida</taxon>
        <taxon>Opisthorchiata</taxon>
        <taxon>Opisthorchiidae</taxon>
        <taxon>Opisthorchis</taxon>
    </lineage>
</organism>
<keyword evidence="5" id="KW-0067">ATP-binding</keyword>
<dbReference type="SUPFAM" id="SSF56112">
    <property type="entry name" value="Protein kinase-like (PK-like)"/>
    <property type="match status" value="1"/>
</dbReference>
<evidence type="ECO:0000256" key="2">
    <source>
        <dbReference type="ARBA" id="ARBA00009670"/>
    </source>
</evidence>
<dbReference type="GO" id="GO:0005524">
    <property type="term" value="F:ATP binding"/>
    <property type="evidence" value="ECO:0007669"/>
    <property type="project" value="UniProtKB-KW"/>
</dbReference>
<dbReference type="PANTHER" id="PTHR43851">
    <property type="match status" value="1"/>
</dbReference>
<protein>
    <recommendedName>
        <fullName evidence="7">ABC1 atypical kinase-like domain-containing protein</fullName>
    </recommendedName>
</protein>